<dbReference type="EMBL" id="JAJEQR010000030">
    <property type="protein sequence ID" value="MCC2231497.1"/>
    <property type="molecule type" value="Genomic_DNA"/>
</dbReference>
<dbReference type="SMART" id="SM00100">
    <property type="entry name" value="cNMP"/>
    <property type="match status" value="1"/>
</dbReference>
<dbReference type="SUPFAM" id="SSF51206">
    <property type="entry name" value="cAMP-binding domain-like"/>
    <property type="match status" value="1"/>
</dbReference>
<dbReference type="SMART" id="SM00419">
    <property type="entry name" value="HTH_CRP"/>
    <property type="match status" value="1"/>
</dbReference>
<dbReference type="Pfam" id="PF00027">
    <property type="entry name" value="cNMP_binding"/>
    <property type="match status" value="1"/>
</dbReference>
<keyword evidence="3" id="KW-0804">Transcription</keyword>
<dbReference type="GO" id="GO:0005829">
    <property type="term" value="C:cytosol"/>
    <property type="evidence" value="ECO:0007669"/>
    <property type="project" value="TreeGrafter"/>
</dbReference>
<keyword evidence="7" id="KW-1185">Reference proteome</keyword>
<feature type="domain" description="Cyclic nucleotide-binding" evidence="4">
    <location>
        <begin position="29"/>
        <end position="109"/>
    </location>
</feature>
<dbReference type="SUPFAM" id="SSF46785">
    <property type="entry name" value="Winged helix' DNA-binding domain"/>
    <property type="match status" value="1"/>
</dbReference>
<evidence type="ECO:0000313" key="7">
    <source>
        <dbReference type="Proteomes" id="UP001198182"/>
    </source>
</evidence>
<gene>
    <name evidence="6" type="ORF">LKD81_10880</name>
</gene>
<evidence type="ECO:0000313" key="6">
    <source>
        <dbReference type="EMBL" id="MCC2231497.1"/>
    </source>
</evidence>
<dbReference type="Proteomes" id="UP001198182">
    <property type="component" value="Unassembled WGS sequence"/>
</dbReference>
<dbReference type="Gene3D" id="1.10.10.10">
    <property type="entry name" value="Winged helix-like DNA-binding domain superfamily/Winged helix DNA-binding domain"/>
    <property type="match status" value="1"/>
</dbReference>
<evidence type="ECO:0000259" key="4">
    <source>
        <dbReference type="PROSITE" id="PS50042"/>
    </source>
</evidence>
<dbReference type="InterPro" id="IPR050397">
    <property type="entry name" value="Env_Response_Regulators"/>
</dbReference>
<dbReference type="RefSeq" id="WP_308454016.1">
    <property type="nucleotide sequence ID" value="NZ_JAJEQR010000030.1"/>
</dbReference>
<dbReference type="CDD" id="cd00038">
    <property type="entry name" value="CAP_ED"/>
    <property type="match status" value="1"/>
</dbReference>
<feature type="domain" description="HTH crp-type" evidence="5">
    <location>
        <begin position="144"/>
        <end position="209"/>
    </location>
</feature>
<dbReference type="InterPro" id="IPR018490">
    <property type="entry name" value="cNMP-bd_dom_sf"/>
</dbReference>
<organism evidence="6 7">
    <name type="scientific">Hominifimenecus microfluidus</name>
    <dbReference type="NCBI Taxonomy" id="2885348"/>
    <lineage>
        <taxon>Bacteria</taxon>
        <taxon>Bacillati</taxon>
        <taxon>Bacillota</taxon>
        <taxon>Clostridia</taxon>
        <taxon>Lachnospirales</taxon>
        <taxon>Lachnospiraceae</taxon>
        <taxon>Hominifimenecus</taxon>
    </lineage>
</organism>
<dbReference type="PROSITE" id="PS51063">
    <property type="entry name" value="HTH_CRP_2"/>
    <property type="match status" value="1"/>
</dbReference>
<dbReference type="PANTHER" id="PTHR24567">
    <property type="entry name" value="CRP FAMILY TRANSCRIPTIONAL REGULATORY PROTEIN"/>
    <property type="match status" value="1"/>
</dbReference>
<evidence type="ECO:0000256" key="3">
    <source>
        <dbReference type="ARBA" id="ARBA00023163"/>
    </source>
</evidence>
<dbReference type="InterPro" id="IPR036388">
    <property type="entry name" value="WH-like_DNA-bd_sf"/>
</dbReference>
<dbReference type="GO" id="GO:0003700">
    <property type="term" value="F:DNA-binding transcription factor activity"/>
    <property type="evidence" value="ECO:0007669"/>
    <property type="project" value="TreeGrafter"/>
</dbReference>
<proteinExistence type="predicted"/>
<reference evidence="6" key="1">
    <citation type="submission" date="2021-10" db="EMBL/GenBank/DDBJ databases">
        <title>Anaerobic single-cell dispensing facilitates the cultivation of human gut bacteria.</title>
        <authorList>
            <person name="Afrizal A."/>
        </authorList>
    </citation>
    <scope>NUCLEOTIDE SEQUENCE</scope>
    <source>
        <strain evidence="6">CLA-AA-H215</strain>
    </source>
</reference>
<evidence type="ECO:0000256" key="1">
    <source>
        <dbReference type="ARBA" id="ARBA00023015"/>
    </source>
</evidence>
<dbReference type="InterPro" id="IPR000595">
    <property type="entry name" value="cNMP-bd_dom"/>
</dbReference>
<keyword evidence="1" id="KW-0805">Transcription regulation</keyword>
<dbReference type="InterPro" id="IPR036390">
    <property type="entry name" value="WH_DNA-bd_sf"/>
</dbReference>
<name>A0AAE3EAQ1_9FIRM</name>
<dbReference type="GO" id="GO:0003677">
    <property type="term" value="F:DNA binding"/>
    <property type="evidence" value="ECO:0007669"/>
    <property type="project" value="UniProtKB-KW"/>
</dbReference>
<accession>A0AAE3EAQ1</accession>
<keyword evidence="2" id="KW-0238">DNA-binding</keyword>
<dbReference type="PANTHER" id="PTHR24567:SF74">
    <property type="entry name" value="HTH-TYPE TRANSCRIPTIONAL REGULATOR ARCR"/>
    <property type="match status" value="1"/>
</dbReference>
<dbReference type="AlphaFoldDB" id="A0AAE3EAQ1"/>
<evidence type="ECO:0000256" key="2">
    <source>
        <dbReference type="ARBA" id="ARBA00023125"/>
    </source>
</evidence>
<sequence>MNTKDSVSSIDHFAPAAGLLRWAEAQPGRRYENQAVIYHSGEDAGQFYCLIDGKVQIYMTSPEGIEKTITVYQNHALFGEAAFFDGSPRTTSARALVASRVVVIDRESILTCFREQPDLALSMICSLSRNVRMLSTQINEISFLPAEQRLARFLVEESGYGVRQVSYTHEEIGSMIGSSRVTVSRILRTFAEQRLIRTSYRKIEVLQPEQLSSLLH</sequence>
<comment type="caution">
    <text evidence="6">The sequence shown here is derived from an EMBL/GenBank/DDBJ whole genome shotgun (WGS) entry which is preliminary data.</text>
</comment>
<evidence type="ECO:0000259" key="5">
    <source>
        <dbReference type="PROSITE" id="PS51063"/>
    </source>
</evidence>
<dbReference type="InterPro" id="IPR012318">
    <property type="entry name" value="HTH_CRP"/>
</dbReference>
<dbReference type="InterPro" id="IPR014710">
    <property type="entry name" value="RmlC-like_jellyroll"/>
</dbReference>
<dbReference type="Gene3D" id="2.60.120.10">
    <property type="entry name" value="Jelly Rolls"/>
    <property type="match status" value="1"/>
</dbReference>
<protein>
    <submittedName>
        <fullName evidence="6">Crp/Fnr family transcriptional regulator</fullName>
    </submittedName>
</protein>
<dbReference type="PROSITE" id="PS50042">
    <property type="entry name" value="CNMP_BINDING_3"/>
    <property type="match status" value="1"/>
</dbReference>
<dbReference type="Pfam" id="PF13545">
    <property type="entry name" value="HTH_Crp_2"/>
    <property type="match status" value="1"/>
</dbReference>